<feature type="transmembrane region" description="Helical" evidence="1">
    <location>
        <begin position="237"/>
        <end position="253"/>
    </location>
</feature>
<name>A0A7G5XHR1_9BACT</name>
<feature type="transmembrane region" description="Helical" evidence="1">
    <location>
        <begin position="135"/>
        <end position="154"/>
    </location>
</feature>
<evidence type="ECO:0000313" key="3">
    <source>
        <dbReference type="Proteomes" id="UP000515344"/>
    </source>
</evidence>
<keyword evidence="1" id="KW-0472">Membrane</keyword>
<keyword evidence="3" id="KW-1185">Reference proteome</keyword>
<feature type="transmembrane region" description="Helical" evidence="1">
    <location>
        <begin position="191"/>
        <end position="207"/>
    </location>
</feature>
<accession>A0A7G5XHR1</accession>
<protein>
    <recommendedName>
        <fullName evidence="4">Oligosaccharide repeat unit polymerase</fullName>
    </recommendedName>
</protein>
<dbReference type="RefSeq" id="WP_182803702.1">
    <property type="nucleotide sequence ID" value="NZ_CP060007.1"/>
</dbReference>
<dbReference type="KEGG" id="lacs:H4075_02125"/>
<gene>
    <name evidence="2" type="ORF">H4075_02125</name>
</gene>
<feature type="transmembrane region" description="Helical" evidence="1">
    <location>
        <begin position="96"/>
        <end position="114"/>
    </location>
</feature>
<keyword evidence="1" id="KW-0812">Transmembrane</keyword>
<feature type="transmembrane region" description="Helical" evidence="1">
    <location>
        <begin position="385"/>
        <end position="405"/>
    </location>
</feature>
<dbReference type="Proteomes" id="UP000515344">
    <property type="component" value="Chromosome"/>
</dbReference>
<reference evidence="3" key="1">
    <citation type="submission" date="2020-08" db="EMBL/GenBank/DDBJ databases">
        <title>Lacibacter sp. S13-6-6 genome sequencing.</title>
        <authorList>
            <person name="Jin L."/>
        </authorList>
    </citation>
    <scope>NUCLEOTIDE SEQUENCE [LARGE SCALE GENOMIC DNA]</scope>
    <source>
        <strain evidence="3">S13-6-6</strain>
    </source>
</reference>
<organism evidence="2 3">
    <name type="scientific">Lacibacter sediminis</name>
    <dbReference type="NCBI Taxonomy" id="2760713"/>
    <lineage>
        <taxon>Bacteria</taxon>
        <taxon>Pseudomonadati</taxon>
        <taxon>Bacteroidota</taxon>
        <taxon>Chitinophagia</taxon>
        <taxon>Chitinophagales</taxon>
        <taxon>Chitinophagaceae</taxon>
        <taxon>Lacibacter</taxon>
    </lineage>
</organism>
<feature type="transmembrane region" description="Helical" evidence="1">
    <location>
        <begin position="29"/>
        <end position="44"/>
    </location>
</feature>
<proteinExistence type="predicted"/>
<feature type="transmembrane region" description="Helical" evidence="1">
    <location>
        <begin position="166"/>
        <end position="184"/>
    </location>
</feature>
<feature type="transmembrane region" description="Helical" evidence="1">
    <location>
        <begin position="56"/>
        <end position="76"/>
    </location>
</feature>
<evidence type="ECO:0008006" key="4">
    <source>
        <dbReference type="Google" id="ProtNLM"/>
    </source>
</evidence>
<feature type="transmembrane region" description="Helical" evidence="1">
    <location>
        <begin position="213"/>
        <end position="228"/>
    </location>
</feature>
<dbReference type="EMBL" id="CP060007">
    <property type="protein sequence ID" value="QNA45014.1"/>
    <property type="molecule type" value="Genomic_DNA"/>
</dbReference>
<feature type="transmembrane region" description="Helical" evidence="1">
    <location>
        <begin position="437"/>
        <end position="455"/>
    </location>
</feature>
<evidence type="ECO:0000256" key="1">
    <source>
        <dbReference type="SAM" id="Phobius"/>
    </source>
</evidence>
<dbReference type="AlphaFoldDB" id="A0A7G5XHR1"/>
<sequence length="459" mass="52182">MNLNKVVFALIAFLTAAFFTTVDKMRMEEIMAIGLFVYFLLDFIDSIGKNYNILDIPILLALFQCMLMPIVVYHIYNDDTLVIALKYDMGITAERYYGFMFPAIVMMIIGMKLPPLLQVSYQQKFLQAIHSVKHYLVGKGNMGVLLIVIGIVANVMRDFIGGSMQYIAYLISMLLYVGVLYTYFSDHKQRFWYLVSGAVVIFLQALRKGVFGELVYVLLLAGLLMLLGKKISNLQKYGLAFVGFFAILILQSVKADYRAITWRGQGNQEQSNTGAFVTLIADRIAEPGRFFDLDLMFPTVNRFNQGMIVAKVLDHVPNRAPYAEGETIFKSLAATFVPRLLWPDKPMSGGHENMLRFTGFVIEGYSMNISPMGEAYGNYGVEGGIFFMLFYGLLFSLLIVVLMNYVKKRPTIILWFPILFLNSIQIETDILMCLNSLIKNMIFVAVVFWAADRFLRLKL</sequence>
<evidence type="ECO:0000313" key="2">
    <source>
        <dbReference type="EMBL" id="QNA45014.1"/>
    </source>
</evidence>
<keyword evidence="1" id="KW-1133">Transmembrane helix</keyword>